<comment type="caution">
    <text evidence="2">The sequence shown here is derived from an EMBL/GenBank/DDBJ whole genome shotgun (WGS) entry which is preliminary data.</text>
</comment>
<dbReference type="EMBL" id="LSRX01000329">
    <property type="protein sequence ID" value="OLQ00400.1"/>
    <property type="molecule type" value="Genomic_DNA"/>
</dbReference>
<sequence>MIMHVVWGAGAVPGTRFALNGNDNCTGEVTIDDVTDEEALIDVQPGQVLTARYILAEEEDRNADQSESAHSDVGSDILPLHTDQHGLAGRQAHEASIQQAAFRVLIPCFLFIQDYSPEFYEIPISLPTTVADIVELLPGCRSLSRQEIAPLPCVVRPQPDTAYASFLMLPSWPLEDCMILVDGRTVDDRIFALRVAPLVDKRSLLLAAAYDPGRPLLVFIRDSPWPLRDDAVSPLYTGDLVVICLAEHLTVTVGYLPAMLQSPDSWDSAGVPQEPLDEFALVLHDGEPFLMQHGANRDRGDDSSDSADSIDQRVAAGFGVDESEITLYAPCPEIEDHWERGPALGGQLTLADASFDNAASDSIAASPLRAGRNQATFASLQSSAPLFGVNFGLRLELHQMLEPGHHWDLSFELPGDVGDINWILSDGIHTALPIAGDNFALNSAHTAAALGLEAGHFQLVSASPSISDHAHLGIRSQRVLSACLIDDPWSEGEDQRVPYTLDQRPVLLPLLLAYASGGMLDVSEICRRAAWRCPRRHHVRLFGGQPVAGSGNHYRQVGPGDVITIEFHPDRVRDTFSEYNSDTYTPDSGQPGGAAGPPDTHEGTGYPSGDTGSTSQLPASTGQLVQEHGGLCSDRVPLTRPLPTPCRSFQNRIGHDPSSLWCTEVDIGSVQTLLEESAASPDCEAFWIAATLLDTIVEHFSGRDIHPASPRGNDVIGTYPSAIIRLADYLPPVVSFDLSHVSMPLCQSIDQVMQWTRPRLWDLERDLPAGLDLHSAARALLEQCKPGEPSVFQTIFIYTDGSLLRGISSWAFVVFGYQDGQLHFLGWAAGKVPCVPEHPLFLCPSDPHALSGEQSALLWSAIWALQSPLECYRVLGLRDQESEDPFQPVQISLRIMSVNVQSLADPDEARADPVSASGFTGRARYLREQFTHLQVHVSALQEARTKATKTETPGGSTYASFSTSVSHRVGDLVWQVQHPPKLD</sequence>
<dbReference type="AlphaFoldDB" id="A0A1Q9DZ02"/>
<name>A0A1Q9DZ02_SYMMI</name>
<protein>
    <submittedName>
        <fullName evidence="2">Uncharacterized protein</fullName>
    </submittedName>
</protein>
<gene>
    <name evidence="2" type="ORF">AK812_SmicGene16935</name>
</gene>
<keyword evidence="3" id="KW-1185">Reference proteome</keyword>
<feature type="region of interest" description="Disordered" evidence="1">
    <location>
        <begin position="576"/>
        <end position="618"/>
    </location>
</feature>
<evidence type="ECO:0000256" key="1">
    <source>
        <dbReference type="SAM" id="MobiDB-lite"/>
    </source>
</evidence>
<evidence type="ECO:0000313" key="2">
    <source>
        <dbReference type="EMBL" id="OLQ00400.1"/>
    </source>
</evidence>
<accession>A0A1Q9DZ02</accession>
<dbReference type="Proteomes" id="UP000186817">
    <property type="component" value="Unassembled WGS sequence"/>
</dbReference>
<reference evidence="2 3" key="1">
    <citation type="submission" date="2016-02" db="EMBL/GenBank/DDBJ databases">
        <title>Genome analysis of coral dinoflagellate symbionts highlights evolutionary adaptations to a symbiotic lifestyle.</title>
        <authorList>
            <person name="Aranda M."/>
            <person name="Li Y."/>
            <person name="Liew Y.J."/>
            <person name="Baumgarten S."/>
            <person name="Simakov O."/>
            <person name="Wilson M."/>
            <person name="Piel J."/>
            <person name="Ashoor H."/>
            <person name="Bougouffa S."/>
            <person name="Bajic V.B."/>
            <person name="Ryu T."/>
            <person name="Ravasi T."/>
            <person name="Bayer T."/>
            <person name="Micklem G."/>
            <person name="Kim H."/>
            <person name="Bhak J."/>
            <person name="Lajeunesse T.C."/>
            <person name="Voolstra C.R."/>
        </authorList>
    </citation>
    <scope>NUCLEOTIDE SEQUENCE [LARGE SCALE GENOMIC DNA]</scope>
    <source>
        <strain evidence="2 3">CCMP2467</strain>
    </source>
</reference>
<proteinExistence type="predicted"/>
<evidence type="ECO:0000313" key="3">
    <source>
        <dbReference type="Proteomes" id="UP000186817"/>
    </source>
</evidence>
<feature type="compositionally biased region" description="Polar residues" evidence="1">
    <location>
        <begin position="577"/>
        <end position="588"/>
    </location>
</feature>
<organism evidence="2 3">
    <name type="scientific">Symbiodinium microadriaticum</name>
    <name type="common">Dinoflagellate</name>
    <name type="synonym">Zooxanthella microadriatica</name>
    <dbReference type="NCBI Taxonomy" id="2951"/>
    <lineage>
        <taxon>Eukaryota</taxon>
        <taxon>Sar</taxon>
        <taxon>Alveolata</taxon>
        <taxon>Dinophyceae</taxon>
        <taxon>Suessiales</taxon>
        <taxon>Symbiodiniaceae</taxon>
        <taxon>Symbiodinium</taxon>
    </lineage>
</organism>